<evidence type="ECO:0000313" key="2">
    <source>
        <dbReference type="Proteomes" id="UP001146120"/>
    </source>
</evidence>
<organism evidence="1 2">
    <name type="scientific">Lagenidium giganteum</name>
    <dbReference type="NCBI Taxonomy" id="4803"/>
    <lineage>
        <taxon>Eukaryota</taxon>
        <taxon>Sar</taxon>
        <taxon>Stramenopiles</taxon>
        <taxon>Oomycota</taxon>
        <taxon>Peronosporomycetes</taxon>
        <taxon>Pythiales</taxon>
        <taxon>Pythiaceae</taxon>
    </lineage>
</organism>
<name>A0AAV2YSM8_9STRA</name>
<proteinExistence type="predicted"/>
<keyword evidence="2" id="KW-1185">Reference proteome</keyword>
<evidence type="ECO:0000313" key="1">
    <source>
        <dbReference type="EMBL" id="DAZ97697.1"/>
    </source>
</evidence>
<dbReference type="AlphaFoldDB" id="A0AAV2YSM8"/>
<dbReference type="Proteomes" id="UP001146120">
    <property type="component" value="Unassembled WGS sequence"/>
</dbReference>
<protein>
    <submittedName>
        <fullName evidence="1">Uncharacterized protein</fullName>
    </submittedName>
</protein>
<gene>
    <name evidence="1" type="ORF">N0F65_009698</name>
</gene>
<comment type="caution">
    <text evidence="1">The sequence shown here is derived from an EMBL/GenBank/DDBJ whole genome shotgun (WGS) entry which is preliminary data.</text>
</comment>
<reference evidence="1" key="1">
    <citation type="submission" date="2022-11" db="EMBL/GenBank/DDBJ databases">
        <authorList>
            <person name="Morgan W.R."/>
            <person name="Tartar A."/>
        </authorList>
    </citation>
    <scope>NUCLEOTIDE SEQUENCE</scope>
    <source>
        <strain evidence="1">ARSEF 373</strain>
    </source>
</reference>
<accession>A0AAV2YSM8</accession>
<reference evidence="1" key="2">
    <citation type="journal article" date="2023" name="Microbiol Resour">
        <title>Decontamination and Annotation of the Draft Genome Sequence of the Oomycete Lagenidium giganteum ARSEF 373.</title>
        <authorList>
            <person name="Morgan W.R."/>
            <person name="Tartar A."/>
        </authorList>
    </citation>
    <scope>NUCLEOTIDE SEQUENCE</scope>
    <source>
        <strain evidence="1">ARSEF 373</strain>
    </source>
</reference>
<dbReference type="EMBL" id="DAKRPA010000128">
    <property type="protein sequence ID" value="DAZ97697.1"/>
    <property type="molecule type" value="Genomic_DNA"/>
</dbReference>
<sequence>MTELDGIQTTISSCMIHGVRRTALISDLMQVLHDCQVSLRCSSIRCLFAAAFGSFLVQKSDHRHVPKLSCLVHCLQHASLRPVTMQEAHNLQMTVSRDYIHRLRRAPLSSVFMKESDHF</sequence>